<dbReference type="Proteomes" id="UP000051181">
    <property type="component" value="Unassembled WGS sequence"/>
</dbReference>
<evidence type="ECO:0000256" key="2">
    <source>
        <dbReference type="ARBA" id="ARBA00022840"/>
    </source>
</evidence>
<reference evidence="6 7" key="1">
    <citation type="journal article" date="2015" name="Genome Announc.">
        <title>Expanding the biotechnology potential of lactobacilli through comparative genomics of 213 strains and associated genera.</title>
        <authorList>
            <person name="Sun Z."/>
            <person name="Harris H.M."/>
            <person name="McCann A."/>
            <person name="Guo C."/>
            <person name="Argimon S."/>
            <person name="Zhang W."/>
            <person name="Yang X."/>
            <person name="Jeffery I.B."/>
            <person name="Cooney J.C."/>
            <person name="Kagawa T.F."/>
            <person name="Liu W."/>
            <person name="Song Y."/>
            <person name="Salvetti E."/>
            <person name="Wrobel A."/>
            <person name="Rasinkangas P."/>
            <person name="Parkhill J."/>
            <person name="Rea M.C."/>
            <person name="O'Sullivan O."/>
            <person name="Ritari J."/>
            <person name="Douillard F.P."/>
            <person name="Paul Ross R."/>
            <person name="Yang R."/>
            <person name="Briner A.E."/>
            <person name="Felis G.E."/>
            <person name="de Vos W.M."/>
            <person name="Barrangou R."/>
            <person name="Klaenhammer T.R."/>
            <person name="Caufield P.W."/>
            <person name="Cui Y."/>
            <person name="Zhang H."/>
            <person name="O'Toole P.W."/>
        </authorList>
    </citation>
    <scope>NUCLEOTIDE SEQUENCE [LARGE SCALE GENOMIC DNA]</scope>
    <source>
        <strain evidence="6 7">DSM 20001</strain>
    </source>
</reference>
<dbReference type="PATRIC" id="fig|913848.6.peg.591"/>
<dbReference type="Pfam" id="PF00271">
    <property type="entry name" value="Helicase_C"/>
    <property type="match status" value="1"/>
</dbReference>
<dbReference type="GO" id="GO:0003677">
    <property type="term" value="F:DNA binding"/>
    <property type="evidence" value="ECO:0007669"/>
    <property type="project" value="UniProtKB-KW"/>
</dbReference>
<dbReference type="InterPro" id="IPR011545">
    <property type="entry name" value="DEAD/DEAH_box_helicase_dom"/>
</dbReference>
<dbReference type="SMART" id="SM00487">
    <property type="entry name" value="DEXDc"/>
    <property type="match status" value="1"/>
</dbReference>
<evidence type="ECO:0000256" key="1">
    <source>
        <dbReference type="ARBA" id="ARBA00022741"/>
    </source>
</evidence>
<dbReference type="GO" id="GO:0006270">
    <property type="term" value="P:DNA replication initiation"/>
    <property type="evidence" value="ECO:0007669"/>
    <property type="project" value="TreeGrafter"/>
</dbReference>
<sequence>MIKIEVTELYGRQQLVTTTELASLNNIPHLVQRPAMTSLNANWLLCARCGSRQLKQQVQLADGRYYCPDCLLLGRVCADAYLVSLAEPNRFITQADPLTWTGQLTAAQQVAAAAIQNQFQHRQDHLLWAVTGAGKTEMLFPGIAWALVNQLRVGIASPRVDVCLELMPRLQAAFAQTPIMLLHGRQTATYQYTQLVLCTTHQLLRFYQAFDILIIDEVDAFPYAQNPQLAYATRHAVKKDGARLFLTATPSPQLLRQVRQKKLELSYLPRRYHGHPLPQPKIRLCFKWRQQLRQRHLPKLLRQLLVAKIAQQQRFLLFVPRIELLRPLAKILQQQFPELKFATVYAADPQRLEKVQQMRQQQVFCLVTTTILERGVTFPGIDVIVLGADDPIFSAAALVQMAGRVGRSAARPTGAVDFLCAGLSRAVKAASQQIKQVNRKAGFK</sequence>
<dbReference type="InterPro" id="IPR001650">
    <property type="entry name" value="Helicase_C-like"/>
</dbReference>
<keyword evidence="3" id="KW-0238">DNA-binding</keyword>
<dbReference type="SUPFAM" id="SSF52540">
    <property type="entry name" value="P-loop containing nucleoside triphosphate hydrolases"/>
    <property type="match status" value="1"/>
</dbReference>
<keyword evidence="6" id="KW-0378">Hydrolase</keyword>
<organism evidence="6 7">
    <name type="scientific">Loigolactobacillus coryniformis subsp. coryniformis KCTC 3167 = DSM 20001</name>
    <dbReference type="NCBI Taxonomy" id="913848"/>
    <lineage>
        <taxon>Bacteria</taxon>
        <taxon>Bacillati</taxon>
        <taxon>Bacillota</taxon>
        <taxon>Bacilli</taxon>
        <taxon>Lactobacillales</taxon>
        <taxon>Lactobacillaceae</taxon>
        <taxon>Loigolactobacillus</taxon>
    </lineage>
</organism>
<proteinExistence type="predicted"/>
<comment type="caution">
    <text evidence="6">The sequence shown here is derived from an EMBL/GenBank/DDBJ whole genome shotgun (WGS) entry which is preliminary data.</text>
</comment>
<dbReference type="GO" id="GO:0006310">
    <property type="term" value="P:DNA recombination"/>
    <property type="evidence" value="ECO:0007669"/>
    <property type="project" value="TreeGrafter"/>
</dbReference>
<dbReference type="GO" id="GO:0006302">
    <property type="term" value="P:double-strand break repair"/>
    <property type="evidence" value="ECO:0007669"/>
    <property type="project" value="TreeGrafter"/>
</dbReference>
<dbReference type="Gene3D" id="3.40.50.300">
    <property type="entry name" value="P-loop containing nucleotide triphosphate hydrolases"/>
    <property type="match status" value="2"/>
</dbReference>
<dbReference type="RefSeq" id="WP_010008990.1">
    <property type="nucleotide sequence ID" value="NZ_AZCN01000016.1"/>
</dbReference>
<dbReference type="GO" id="GO:0005524">
    <property type="term" value="F:ATP binding"/>
    <property type="evidence" value="ECO:0007669"/>
    <property type="project" value="UniProtKB-KW"/>
</dbReference>
<keyword evidence="6" id="KW-0347">Helicase</keyword>
<name>A0A0R1F9N3_9LACO</name>
<keyword evidence="2" id="KW-0067">ATP-binding</keyword>
<dbReference type="PANTHER" id="PTHR30580">
    <property type="entry name" value="PRIMOSOMAL PROTEIN N"/>
    <property type="match status" value="1"/>
</dbReference>
<dbReference type="eggNOG" id="COG4098">
    <property type="taxonomic scope" value="Bacteria"/>
</dbReference>
<evidence type="ECO:0000313" key="6">
    <source>
        <dbReference type="EMBL" id="KRK18390.1"/>
    </source>
</evidence>
<dbReference type="GO" id="GO:0043138">
    <property type="term" value="F:3'-5' DNA helicase activity"/>
    <property type="evidence" value="ECO:0007669"/>
    <property type="project" value="TreeGrafter"/>
</dbReference>
<gene>
    <name evidence="6" type="ORF">FD22_GL000576</name>
</gene>
<dbReference type="PROSITE" id="PS51192">
    <property type="entry name" value="HELICASE_ATP_BIND_1"/>
    <property type="match status" value="1"/>
</dbReference>
<dbReference type="GeneID" id="65917784"/>
<dbReference type="PANTHER" id="PTHR30580:SF1">
    <property type="entry name" value="COMF OPERON PROTEIN 1"/>
    <property type="match status" value="1"/>
</dbReference>
<dbReference type="AlphaFoldDB" id="A0A0R1F9N3"/>
<accession>A0A0R1F9N3</accession>
<dbReference type="PROSITE" id="PS51194">
    <property type="entry name" value="HELICASE_CTER"/>
    <property type="match status" value="1"/>
</dbReference>
<dbReference type="Pfam" id="PF00270">
    <property type="entry name" value="DEAD"/>
    <property type="match status" value="1"/>
</dbReference>
<dbReference type="EMBL" id="AZCN01000016">
    <property type="protein sequence ID" value="KRK18390.1"/>
    <property type="molecule type" value="Genomic_DNA"/>
</dbReference>
<evidence type="ECO:0000259" key="5">
    <source>
        <dbReference type="PROSITE" id="PS51194"/>
    </source>
</evidence>
<evidence type="ECO:0000259" key="4">
    <source>
        <dbReference type="PROSITE" id="PS51192"/>
    </source>
</evidence>
<evidence type="ECO:0000313" key="7">
    <source>
        <dbReference type="Proteomes" id="UP000051181"/>
    </source>
</evidence>
<dbReference type="InterPro" id="IPR014001">
    <property type="entry name" value="Helicase_ATP-bd"/>
</dbReference>
<feature type="domain" description="Helicase ATP-binding" evidence="4">
    <location>
        <begin position="116"/>
        <end position="268"/>
    </location>
</feature>
<protein>
    <submittedName>
        <fullName evidence="6">DNA helicase</fullName>
    </submittedName>
</protein>
<dbReference type="InterPro" id="IPR027417">
    <property type="entry name" value="P-loop_NTPase"/>
</dbReference>
<dbReference type="SMART" id="SM00490">
    <property type="entry name" value="HELICc"/>
    <property type="match status" value="1"/>
</dbReference>
<evidence type="ECO:0000256" key="3">
    <source>
        <dbReference type="ARBA" id="ARBA00023125"/>
    </source>
</evidence>
<feature type="domain" description="Helicase C-terminal" evidence="5">
    <location>
        <begin position="300"/>
        <end position="444"/>
    </location>
</feature>
<keyword evidence="1" id="KW-0547">Nucleotide-binding</keyword>